<evidence type="ECO:0000313" key="6">
    <source>
        <dbReference type="EMBL" id="KAK3777868.1"/>
    </source>
</evidence>
<dbReference type="Proteomes" id="UP001283361">
    <property type="component" value="Unassembled WGS sequence"/>
</dbReference>
<organism evidence="6 7">
    <name type="scientific">Elysia crispata</name>
    <name type="common">lettuce slug</name>
    <dbReference type="NCBI Taxonomy" id="231223"/>
    <lineage>
        <taxon>Eukaryota</taxon>
        <taxon>Metazoa</taxon>
        <taxon>Spiralia</taxon>
        <taxon>Lophotrochozoa</taxon>
        <taxon>Mollusca</taxon>
        <taxon>Gastropoda</taxon>
        <taxon>Heterobranchia</taxon>
        <taxon>Euthyneura</taxon>
        <taxon>Panpulmonata</taxon>
        <taxon>Sacoglossa</taxon>
        <taxon>Placobranchoidea</taxon>
        <taxon>Plakobranchidae</taxon>
        <taxon>Elysia</taxon>
    </lineage>
</organism>
<dbReference type="GO" id="GO:0004651">
    <property type="term" value="F:polynucleotide 5'-phosphatase activity"/>
    <property type="evidence" value="ECO:0007669"/>
    <property type="project" value="TreeGrafter"/>
</dbReference>
<dbReference type="InterPro" id="IPR020422">
    <property type="entry name" value="TYR_PHOSPHATASE_DUAL_dom"/>
</dbReference>
<evidence type="ECO:0000259" key="4">
    <source>
        <dbReference type="PROSITE" id="PS50054"/>
    </source>
</evidence>
<feature type="region of interest" description="Disordered" evidence="3">
    <location>
        <begin position="175"/>
        <end position="198"/>
    </location>
</feature>
<sequence length="340" mass="40240">MPPPERWDAYCPIGTVIPGTKFIAFKVPLKEPLLHTLSEKDRFSPNILMALLEEKNLTLAGVIDLTYTWKYYDKKEFLDKSVGHKKVFTKGHEVPSDGNYREFIEAVESFNNNDNLIGVHCTHGVNRTGYLICRYMIEKLDMNPQEAIDLFNTSRGHNIERENYITDLKLRKRGEPSLDSAQSRDSHKLDKGKKPRWRLYKQDHRNWRQAGPYNPMNKGASPAPVHETYPKGFQRGMDTSSFSSGPQFSDHFRAHRGHNNEFQHHMNCSRRRYHSWRRHVTTVNGRQAWSQQTFHSHNVYYQQYRPEKHMLSIPWEQDLYHNDIRFSRSQQQQPQRSHRY</sequence>
<dbReference type="InterPro" id="IPR029021">
    <property type="entry name" value="Prot-tyrosine_phosphatase-like"/>
</dbReference>
<evidence type="ECO:0000313" key="7">
    <source>
        <dbReference type="Proteomes" id="UP001283361"/>
    </source>
</evidence>
<dbReference type="InterPro" id="IPR000387">
    <property type="entry name" value="Tyr_Pase_dom"/>
</dbReference>
<dbReference type="EMBL" id="JAWDGP010003058">
    <property type="protein sequence ID" value="KAK3777868.1"/>
    <property type="molecule type" value="Genomic_DNA"/>
</dbReference>
<dbReference type="InterPro" id="IPR016130">
    <property type="entry name" value="Tyr_Pase_AS"/>
</dbReference>
<dbReference type="GO" id="GO:0004721">
    <property type="term" value="F:phosphoprotein phosphatase activity"/>
    <property type="evidence" value="ECO:0007669"/>
    <property type="project" value="UniProtKB-KW"/>
</dbReference>
<dbReference type="PROSITE" id="PS00383">
    <property type="entry name" value="TYR_PHOSPHATASE_1"/>
    <property type="match status" value="1"/>
</dbReference>
<evidence type="ECO:0000256" key="3">
    <source>
        <dbReference type="SAM" id="MobiDB-lite"/>
    </source>
</evidence>
<dbReference type="PANTHER" id="PTHR10367:SF9">
    <property type="entry name" value="DUAL-SPECIFICITY PHOSPHATASE 11 (RNA_RNP COMPLEX 1-INTERACTING)"/>
    <property type="match status" value="1"/>
</dbReference>
<evidence type="ECO:0000259" key="5">
    <source>
        <dbReference type="PROSITE" id="PS50056"/>
    </source>
</evidence>
<feature type="domain" description="Tyrosine-protein phosphatase" evidence="4">
    <location>
        <begin position="25"/>
        <end position="177"/>
    </location>
</feature>
<protein>
    <recommendedName>
        <fullName evidence="8">RNA/RNP complex-1-interacting phosphatase</fullName>
    </recommendedName>
</protein>
<dbReference type="Pfam" id="PF00782">
    <property type="entry name" value="DSPc"/>
    <property type="match status" value="1"/>
</dbReference>
<keyword evidence="7" id="KW-1185">Reference proteome</keyword>
<dbReference type="InterPro" id="IPR000340">
    <property type="entry name" value="Dual-sp_phosphatase_cat-dom"/>
</dbReference>
<feature type="domain" description="Tyrosine specific protein phosphatases" evidence="5">
    <location>
        <begin position="101"/>
        <end position="166"/>
    </location>
</feature>
<dbReference type="PANTHER" id="PTHR10367">
    <property type="entry name" value="MRNA-CAPPING ENZYME"/>
    <property type="match status" value="1"/>
</dbReference>
<dbReference type="PROSITE" id="PS50056">
    <property type="entry name" value="TYR_PHOSPHATASE_2"/>
    <property type="match status" value="1"/>
</dbReference>
<dbReference type="PROSITE" id="PS50054">
    <property type="entry name" value="TYR_PHOSPHATASE_DUAL"/>
    <property type="match status" value="1"/>
</dbReference>
<comment type="caution">
    <text evidence="6">The sequence shown here is derived from an EMBL/GenBank/DDBJ whole genome shotgun (WGS) entry which is preliminary data.</text>
</comment>
<dbReference type="SUPFAM" id="SSF52799">
    <property type="entry name" value="(Phosphotyrosine protein) phosphatases II"/>
    <property type="match status" value="1"/>
</dbReference>
<proteinExistence type="predicted"/>
<dbReference type="AlphaFoldDB" id="A0AAE1DQC3"/>
<keyword evidence="1" id="KW-0378">Hydrolase</keyword>
<accession>A0AAE1DQC3</accession>
<dbReference type="InterPro" id="IPR051029">
    <property type="entry name" value="mRNA_Capping_Enz/RNA_Phosphat"/>
</dbReference>
<reference evidence="6" key="1">
    <citation type="journal article" date="2023" name="G3 (Bethesda)">
        <title>A reference genome for the long-term kleptoplast-retaining sea slug Elysia crispata morphotype clarki.</title>
        <authorList>
            <person name="Eastman K.E."/>
            <person name="Pendleton A.L."/>
            <person name="Shaikh M.A."/>
            <person name="Suttiyut T."/>
            <person name="Ogas R."/>
            <person name="Tomko P."/>
            <person name="Gavelis G."/>
            <person name="Widhalm J.R."/>
            <person name="Wisecaver J.H."/>
        </authorList>
    </citation>
    <scope>NUCLEOTIDE SEQUENCE</scope>
    <source>
        <strain evidence="6">ECLA1</strain>
    </source>
</reference>
<evidence type="ECO:0008006" key="8">
    <source>
        <dbReference type="Google" id="ProtNLM"/>
    </source>
</evidence>
<keyword evidence="2" id="KW-0904">Protein phosphatase</keyword>
<gene>
    <name evidence="6" type="ORF">RRG08_038115</name>
</gene>
<name>A0AAE1DQC3_9GAST</name>
<evidence type="ECO:0000256" key="1">
    <source>
        <dbReference type="ARBA" id="ARBA00022801"/>
    </source>
</evidence>
<dbReference type="Gene3D" id="3.90.190.10">
    <property type="entry name" value="Protein tyrosine phosphatase superfamily"/>
    <property type="match status" value="1"/>
</dbReference>
<evidence type="ECO:0000256" key="2">
    <source>
        <dbReference type="ARBA" id="ARBA00022912"/>
    </source>
</evidence>